<sequence length="469" mass="55768">MKNYWEKVISRNLKFPSNLEVGKKILNNDLRKSYFNENEIQDLIELIQVSPLSTSKANVLNLRTLNLVITDFKNIYDQLENCNKEHVNTRMSLFTSLFILHNINRNNVIDNQEKFKDMKVPNGFTFINSKKDKKPSPEEEIYQKYFQENEIAKKYAFFSRELNNYIFEGVLDIEEYQKKLNDNFSEKNAEEDVLYILRNFMLYSEDKVKGKESEAIDIIKGGRYSFGYRLNIYMKLKELCLNGIVTLNEKEIDELEDYLLENYELQISDSIEGEDLLKLINFHFPQNPELIEYKNELSEKLMKQQKIYMKKQGIYQQYIEAILNEERKKRSELEMQCKEIKNVDIFTIFNSYISDIEKELLGNNAKIIYLNRYIYNRTDIFIETLDNIERFINNIKQIEAQNKDKIAKYNFDTLQGTLSNIRENTRIKLNTCGKRGKEYKISPVKISNLRNLFGAEFWSICCKNFSFVS</sequence>
<dbReference type="Proteomes" id="UP000254412">
    <property type="component" value="Unassembled WGS sequence"/>
</dbReference>
<reference evidence="1 2" key="1">
    <citation type="submission" date="2018-06" db="EMBL/GenBank/DDBJ databases">
        <authorList>
            <consortium name="Pathogen Informatics"/>
            <person name="Doyle S."/>
        </authorList>
    </citation>
    <scope>NUCLEOTIDE SEQUENCE [LARGE SCALE GENOMIC DNA]</scope>
    <source>
        <strain evidence="1 2">NCTC13834</strain>
    </source>
</reference>
<dbReference type="EMBL" id="UHDS01000001">
    <property type="protein sequence ID" value="SUM56260.1"/>
    <property type="molecule type" value="Genomic_DNA"/>
</dbReference>
<dbReference type="AlphaFoldDB" id="A0A380GRC0"/>
<accession>A0A380GRC0</accession>
<evidence type="ECO:0000313" key="1">
    <source>
        <dbReference type="EMBL" id="SUM56260.1"/>
    </source>
</evidence>
<evidence type="ECO:0000313" key="2">
    <source>
        <dbReference type="Proteomes" id="UP000254412"/>
    </source>
</evidence>
<gene>
    <name evidence="1" type="ORF">NCTC13834_02668</name>
</gene>
<protein>
    <submittedName>
        <fullName evidence="1">KAP family P-loop domain</fullName>
    </submittedName>
</protein>
<organism evidence="1 2">
    <name type="scientific">Staphylococcus nepalensis</name>
    <dbReference type="NCBI Taxonomy" id="214473"/>
    <lineage>
        <taxon>Bacteria</taxon>
        <taxon>Bacillati</taxon>
        <taxon>Bacillota</taxon>
        <taxon>Bacilli</taxon>
        <taxon>Bacillales</taxon>
        <taxon>Staphylococcaceae</taxon>
        <taxon>Staphylococcus</taxon>
    </lineage>
</organism>
<proteinExistence type="predicted"/>
<name>A0A380GRC0_9STAP</name>